<feature type="domain" description="Signal transduction histidine kinase dimerisation/phosphoacceptor" evidence="8">
    <location>
        <begin position="219"/>
        <end position="284"/>
    </location>
</feature>
<reference evidence="9" key="1">
    <citation type="submission" date="2020-07" db="EMBL/GenBank/DDBJ databases">
        <title>Ethylene signaling mediates host invasion by parasitic plants.</title>
        <authorList>
            <person name="Yoshida S."/>
        </authorList>
    </citation>
    <scope>NUCLEOTIDE SEQUENCE</scope>
    <source>
        <strain evidence="9">Okayama</strain>
    </source>
</reference>
<protein>
    <recommendedName>
        <fullName evidence="3">histidine kinase</fullName>
        <ecNumber evidence="3">2.7.13.3</ecNumber>
    </recommendedName>
</protein>
<dbReference type="SMART" id="SM00388">
    <property type="entry name" value="HisKA"/>
    <property type="match status" value="1"/>
</dbReference>
<evidence type="ECO:0000256" key="3">
    <source>
        <dbReference type="ARBA" id="ARBA00012438"/>
    </source>
</evidence>
<dbReference type="EMBL" id="BMAC01000251">
    <property type="protein sequence ID" value="GFP91688.1"/>
    <property type="molecule type" value="Genomic_DNA"/>
</dbReference>
<dbReference type="GO" id="GO:0000155">
    <property type="term" value="F:phosphorelay sensor kinase activity"/>
    <property type="evidence" value="ECO:0007669"/>
    <property type="project" value="InterPro"/>
</dbReference>
<evidence type="ECO:0000256" key="5">
    <source>
        <dbReference type="ARBA" id="ARBA00022553"/>
    </source>
</evidence>
<dbReference type="PANTHER" id="PTHR22891">
    <property type="entry name" value="EUKARYOTIC TRANSLATION INITIATION FACTOR 2C"/>
    <property type="match status" value="1"/>
</dbReference>
<sequence>MPPASSKSVRFPLRPGKGVNGIRCIVKANHFFAELPDKDLHQVSITPEVASRGVNRAVMEQLVKLYRESHLGKSLPAYDGRKSLYTAGPLPFVSKEFRITLIDEEYGQGGPRREREFRVVIKFAARADLHHLGMFLQGKQADAPQEALQVLDIVLRELPAPRFPDKIRGNLAAAAVAWNVNTTVRNGEQMAKLREEMVVQKAKETELNKTIHITEESMLAKQMLATMSHEIRSPLSGVMSMAEILSTTNLDKEQTQLLKVLLSSGDLVLELINNIIDLSKVESGIQESLSFCNLKCLASFQACCKLASNSADSSPDIPGSHE</sequence>
<dbReference type="EC" id="2.7.13.3" evidence="3"/>
<evidence type="ECO:0000256" key="1">
    <source>
        <dbReference type="ARBA" id="ARBA00000085"/>
    </source>
</evidence>
<evidence type="ECO:0000313" key="10">
    <source>
        <dbReference type="Proteomes" id="UP000653305"/>
    </source>
</evidence>
<dbReference type="GO" id="GO:0005737">
    <property type="term" value="C:cytoplasm"/>
    <property type="evidence" value="ECO:0007669"/>
    <property type="project" value="UniProtKB-SubCell"/>
</dbReference>
<keyword evidence="7" id="KW-0418">Kinase</keyword>
<evidence type="ECO:0000256" key="4">
    <source>
        <dbReference type="ARBA" id="ARBA00022490"/>
    </source>
</evidence>
<gene>
    <name evidence="9" type="ORF">PHJA_001312800</name>
</gene>
<dbReference type="FunFam" id="1.10.287.130:FF:000030">
    <property type="entry name" value="Putative histidine kinase 5"/>
    <property type="match status" value="1"/>
</dbReference>
<evidence type="ECO:0000256" key="2">
    <source>
        <dbReference type="ARBA" id="ARBA00004496"/>
    </source>
</evidence>
<dbReference type="CDD" id="cd00082">
    <property type="entry name" value="HisKA"/>
    <property type="match status" value="1"/>
</dbReference>
<evidence type="ECO:0000259" key="8">
    <source>
        <dbReference type="SMART" id="SM00388"/>
    </source>
</evidence>
<dbReference type="InterPro" id="IPR032474">
    <property type="entry name" value="Argonaute_N"/>
</dbReference>
<keyword evidence="6" id="KW-0808">Transferase</keyword>
<keyword evidence="4" id="KW-0963">Cytoplasm</keyword>
<accession>A0A830C3G4</accession>
<comment type="caution">
    <text evidence="9">The sequence shown here is derived from an EMBL/GenBank/DDBJ whole genome shotgun (WGS) entry which is preliminary data.</text>
</comment>
<evidence type="ECO:0000313" key="9">
    <source>
        <dbReference type="EMBL" id="GFP91688.1"/>
    </source>
</evidence>
<evidence type="ECO:0000256" key="6">
    <source>
        <dbReference type="ARBA" id="ARBA00022679"/>
    </source>
</evidence>
<keyword evidence="5" id="KW-0597">Phosphoprotein</keyword>
<dbReference type="SUPFAM" id="SSF47384">
    <property type="entry name" value="Homodimeric domain of signal transducing histidine kinase"/>
    <property type="match status" value="1"/>
</dbReference>
<dbReference type="InterPro" id="IPR036097">
    <property type="entry name" value="HisK_dim/P_sf"/>
</dbReference>
<proteinExistence type="predicted"/>
<dbReference type="InterPro" id="IPR003661">
    <property type="entry name" value="HisK_dim/P_dom"/>
</dbReference>
<organism evidence="9 10">
    <name type="scientific">Phtheirospermum japonicum</name>
    <dbReference type="NCBI Taxonomy" id="374723"/>
    <lineage>
        <taxon>Eukaryota</taxon>
        <taxon>Viridiplantae</taxon>
        <taxon>Streptophyta</taxon>
        <taxon>Embryophyta</taxon>
        <taxon>Tracheophyta</taxon>
        <taxon>Spermatophyta</taxon>
        <taxon>Magnoliopsida</taxon>
        <taxon>eudicotyledons</taxon>
        <taxon>Gunneridae</taxon>
        <taxon>Pentapetalae</taxon>
        <taxon>asterids</taxon>
        <taxon>lamiids</taxon>
        <taxon>Lamiales</taxon>
        <taxon>Orobanchaceae</taxon>
        <taxon>Orobanchaceae incertae sedis</taxon>
        <taxon>Phtheirospermum</taxon>
    </lineage>
</organism>
<dbReference type="OrthoDB" id="10252740at2759"/>
<evidence type="ECO:0000256" key="7">
    <source>
        <dbReference type="ARBA" id="ARBA00022777"/>
    </source>
</evidence>
<dbReference type="AlphaFoldDB" id="A0A830C3G4"/>
<comment type="catalytic activity">
    <reaction evidence="1">
        <text>ATP + protein L-histidine = ADP + protein N-phospho-L-histidine.</text>
        <dbReference type="EC" id="2.7.13.3"/>
    </reaction>
</comment>
<dbReference type="Pfam" id="PF16486">
    <property type="entry name" value="ArgoN"/>
    <property type="match status" value="1"/>
</dbReference>
<comment type="subcellular location">
    <subcellularLocation>
        <location evidence="2">Cytoplasm</location>
    </subcellularLocation>
</comment>
<dbReference type="Pfam" id="PF00512">
    <property type="entry name" value="HisKA"/>
    <property type="match status" value="1"/>
</dbReference>
<name>A0A830C3G4_9LAMI</name>
<keyword evidence="10" id="KW-1185">Reference proteome</keyword>
<dbReference type="Proteomes" id="UP000653305">
    <property type="component" value="Unassembled WGS sequence"/>
</dbReference>
<dbReference type="Gene3D" id="1.10.287.130">
    <property type="match status" value="1"/>
</dbReference>